<protein>
    <submittedName>
        <fullName evidence="2">Uncharacterized protein</fullName>
    </submittedName>
</protein>
<dbReference type="Proteomes" id="UP000046395">
    <property type="component" value="Unassembled WGS sequence"/>
</dbReference>
<organism evidence="1 2">
    <name type="scientific">Trichuris muris</name>
    <name type="common">Mouse whipworm</name>
    <dbReference type="NCBI Taxonomy" id="70415"/>
    <lineage>
        <taxon>Eukaryota</taxon>
        <taxon>Metazoa</taxon>
        <taxon>Ecdysozoa</taxon>
        <taxon>Nematoda</taxon>
        <taxon>Enoplea</taxon>
        <taxon>Dorylaimia</taxon>
        <taxon>Trichinellida</taxon>
        <taxon>Trichuridae</taxon>
        <taxon>Trichuris</taxon>
    </lineage>
</organism>
<keyword evidence="1" id="KW-1185">Reference proteome</keyword>
<evidence type="ECO:0000313" key="1">
    <source>
        <dbReference type="Proteomes" id="UP000046395"/>
    </source>
</evidence>
<proteinExistence type="predicted"/>
<name>A0A5S6QM73_TRIMR</name>
<dbReference type="AlphaFoldDB" id="A0A5S6QM73"/>
<reference evidence="2" key="1">
    <citation type="submission" date="2019-12" db="UniProtKB">
        <authorList>
            <consortium name="WormBaseParasite"/>
        </authorList>
    </citation>
    <scope>IDENTIFICATION</scope>
</reference>
<accession>A0A5S6QM73</accession>
<sequence>MRHSSWGGMVLAEITGTQSGPAAEEGSKDFCAATTSSTEINAIGLGGGTGLLVVGTSVSVNLVLLIMVRSILVTSLMLVLSAHDFLMPQISSSRRLRSLWNRCWASANLRCLEMWALGRCVRGRGNCCILSGEELRCSATSAAVSVVGVSSRSVVRICRSSEHAGSAICAFISSAISISVGHWAS</sequence>
<evidence type="ECO:0000313" key="2">
    <source>
        <dbReference type="WBParaSite" id="TMUE_2000008315.1"/>
    </source>
</evidence>
<dbReference type="WBParaSite" id="TMUE_2000008315.1">
    <property type="protein sequence ID" value="TMUE_2000008315.1"/>
    <property type="gene ID" value="WBGene00287052"/>
</dbReference>